<feature type="compositionally biased region" description="Basic and acidic residues" evidence="1">
    <location>
        <begin position="678"/>
        <end position="693"/>
    </location>
</feature>
<dbReference type="Proteomes" id="UP001596139">
    <property type="component" value="Unassembled WGS sequence"/>
</dbReference>
<evidence type="ECO:0000313" key="3">
    <source>
        <dbReference type="Proteomes" id="UP001596139"/>
    </source>
</evidence>
<dbReference type="RefSeq" id="WP_031051795.1">
    <property type="nucleotide sequence ID" value="NZ_JBHSPX010000001.1"/>
</dbReference>
<feature type="region of interest" description="Disordered" evidence="1">
    <location>
        <begin position="671"/>
        <end position="845"/>
    </location>
</feature>
<name>A0ABW1MCX4_9ACTN</name>
<dbReference type="InterPro" id="IPR027417">
    <property type="entry name" value="P-loop_NTPase"/>
</dbReference>
<proteinExistence type="predicted"/>
<keyword evidence="3" id="KW-1185">Reference proteome</keyword>
<protein>
    <submittedName>
        <fullName evidence="2">ATP-binding protein</fullName>
    </submittedName>
</protein>
<feature type="compositionally biased region" description="Low complexity" evidence="1">
    <location>
        <begin position="303"/>
        <end position="333"/>
    </location>
</feature>
<sequence length="845" mass="85215">MDPHNGRRPEHSAQDHPADPLPSGADSSQFVPDGPVRTARLITGDYLLTVNPVDGSEIEPTPPGEEPGTPQKHTPKERAERARAMSAPPVPPGGLGHPVDRLPLLERQEETERLTRLLTRGRSVRLTGPSGAGRTRLLDAVAAGCAGLAPDGVVRLSGYRRTATDLMYDLFAAVYRAPHYRPGRPELLAALARVGAVVVVDDLEFGGDALEELLGATPECAFLLSATPDVPAPSAASHIEEVFVAGLGRAACQELLERAAGRPLTDEEAAWAGDLWFESEGLPLRFLQAGALLRQRDRRSAEAAGADAAGDGAASEGTESPEGTDGTDDAAAAQPPLPGIPQAASFAALIVEQLAPAAQDALRLAVALGGDLPHPTHLPALFKDSRADAALGDLLACGLISPAGTHYRLAATVLDQLTAAGYAEGAAGHAHAAAQHYSWWAGHHSVAPERAAAEADALLAVMARLTASRESGHASAAVLLARTAAPAFAAALRWNAWERSLRLGQEAARVAGEVGEEAYFHHEAGVLALCLGHLDKARAELEASIGLRGALADRRGAVAGRRALALVADRTGVPVSPEITAAAVAGEEIPHTGTDESASPPGSPTAITTPIPQVDEAAATVVTPAVVTAAGPAGAKKKRAAGFTGARRKMAAAGAGTLLAAVLGTIVTLGATSGGDAPADKVKSGQSAEESKDSGGLTADEPSRGATGPGAWDSSTGGTVTGTPATSGSASPGDPATSAEPGSPGSTQPSGRPTGSGKPTSPSGKPTGSTKPPTSKPTSPTPTEPTEDPTTPTQDPDPTPSETTPGTSESPSQSEGGPAASSPMSAGTGSDSASGTASDPSEPTA</sequence>
<feature type="compositionally biased region" description="Low complexity" evidence="1">
    <location>
        <begin position="788"/>
        <end position="818"/>
    </location>
</feature>
<evidence type="ECO:0000313" key="2">
    <source>
        <dbReference type="EMBL" id="MFC6061229.1"/>
    </source>
</evidence>
<feature type="region of interest" description="Disordered" evidence="1">
    <location>
        <begin position="303"/>
        <end position="337"/>
    </location>
</feature>
<feature type="region of interest" description="Disordered" evidence="1">
    <location>
        <begin position="1"/>
        <end position="38"/>
    </location>
</feature>
<feature type="compositionally biased region" description="Basic and acidic residues" evidence="1">
    <location>
        <begin position="74"/>
        <end position="83"/>
    </location>
</feature>
<dbReference type="EMBL" id="JBHSPX010000001">
    <property type="protein sequence ID" value="MFC6061229.1"/>
    <property type="molecule type" value="Genomic_DNA"/>
</dbReference>
<comment type="caution">
    <text evidence="2">The sequence shown here is derived from an EMBL/GenBank/DDBJ whole genome shotgun (WGS) entry which is preliminary data.</text>
</comment>
<keyword evidence="2" id="KW-0547">Nucleotide-binding</keyword>
<feature type="compositionally biased region" description="Basic and acidic residues" evidence="1">
    <location>
        <begin position="1"/>
        <end position="18"/>
    </location>
</feature>
<dbReference type="GO" id="GO:0005524">
    <property type="term" value="F:ATP binding"/>
    <property type="evidence" value="ECO:0007669"/>
    <property type="project" value="UniProtKB-KW"/>
</dbReference>
<evidence type="ECO:0000256" key="1">
    <source>
        <dbReference type="SAM" id="MobiDB-lite"/>
    </source>
</evidence>
<keyword evidence="2" id="KW-0067">ATP-binding</keyword>
<feature type="region of interest" description="Disordered" evidence="1">
    <location>
        <begin position="587"/>
        <end position="609"/>
    </location>
</feature>
<organism evidence="2 3">
    <name type="scientific">Streptomyces ochraceiscleroticus</name>
    <dbReference type="NCBI Taxonomy" id="47761"/>
    <lineage>
        <taxon>Bacteria</taxon>
        <taxon>Bacillati</taxon>
        <taxon>Actinomycetota</taxon>
        <taxon>Actinomycetes</taxon>
        <taxon>Kitasatosporales</taxon>
        <taxon>Streptomycetaceae</taxon>
        <taxon>Streptomyces</taxon>
    </lineage>
</organism>
<feature type="region of interest" description="Disordered" evidence="1">
    <location>
        <begin position="51"/>
        <end position="100"/>
    </location>
</feature>
<dbReference type="SUPFAM" id="SSF52540">
    <property type="entry name" value="P-loop containing nucleoside triphosphate hydrolases"/>
    <property type="match status" value="1"/>
</dbReference>
<accession>A0ABW1MCX4</accession>
<feature type="compositionally biased region" description="Low complexity" evidence="1">
    <location>
        <begin position="825"/>
        <end position="839"/>
    </location>
</feature>
<gene>
    <name evidence="2" type="ORF">ACFP4F_01525</name>
</gene>
<feature type="compositionally biased region" description="Polar residues" evidence="1">
    <location>
        <begin position="713"/>
        <end position="730"/>
    </location>
</feature>
<feature type="compositionally biased region" description="Low complexity" evidence="1">
    <location>
        <begin position="749"/>
        <end position="778"/>
    </location>
</feature>
<reference evidence="3" key="1">
    <citation type="journal article" date="2019" name="Int. J. Syst. Evol. Microbiol.">
        <title>The Global Catalogue of Microorganisms (GCM) 10K type strain sequencing project: providing services to taxonomists for standard genome sequencing and annotation.</title>
        <authorList>
            <consortium name="The Broad Institute Genomics Platform"/>
            <consortium name="The Broad Institute Genome Sequencing Center for Infectious Disease"/>
            <person name="Wu L."/>
            <person name="Ma J."/>
        </authorList>
    </citation>
    <scope>NUCLEOTIDE SEQUENCE [LARGE SCALE GENOMIC DNA]</scope>
    <source>
        <strain evidence="3">CGMCC 1.15180</strain>
    </source>
</reference>